<accession>A0A2H0VGX6</accession>
<dbReference type="GO" id="GO:0003677">
    <property type="term" value="F:DNA binding"/>
    <property type="evidence" value="ECO:0007669"/>
    <property type="project" value="UniProtKB-KW"/>
</dbReference>
<protein>
    <recommendedName>
        <fullName evidence="10">DNA topoisomerase 1</fullName>
        <ecNumber evidence="10">5.6.2.1</ecNumber>
    </recommendedName>
    <alternativeName>
        <fullName evidence="10">DNA topoisomerase I</fullName>
    </alternativeName>
</protein>
<evidence type="ECO:0000313" key="14">
    <source>
        <dbReference type="Proteomes" id="UP000230776"/>
    </source>
</evidence>
<dbReference type="InterPro" id="IPR023406">
    <property type="entry name" value="Topo_IA_AS"/>
</dbReference>
<dbReference type="InterPro" id="IPR000380">
    <property type="entry name" value="Topo_IA"/>
</dbReference>
<sequence length="662" mass="75494">MKLVIVESPTKAKTLEQFLGKGYKVTSSFGHVRDLPRGQLGIDEENNFEPRYVIPRAAQKKVTALKKTAKGENIDEVILATDEDREGEAIAWHLSYILDLDPAMAKRIVFHEITKEAIQSAIENPRKLNKDLVDAQQARRIIDRLVGYKLSPFLWKKIRGGLSAGRVQSVALKLVVEREEERRAFKPQEYWSIKIVLEVDGEKFESQIAKIDADKLDKLDIKNEKAAKEIVDDLSGKKVTVTDIKQKETKRNPSPPFITSTLQQQSSSRLGFSAKKTMVLAQKLYENGYITYMRTDSLNLSKQSTSAAASWLSKNFGKEYALLKSRAFRGKSKLAQEAHEAIRPTDPTKIPDSINVGKDEKRVYQLIWQRFMASQMPPAQFLTTKVTLSAVGDKHKYELGVNGNVMKFDGFLKVWPSKTEDKIIPELKESQEMDISEIAPEQHFTEPPARYNEASLIKALEENGIGRPSTYAPIISVIQNRGYVTKDEAKRFVPEETGEIVNKVLSEHFPKIVDTNFTAQIEEEFDEVANGLEEWRKVVSTFYKPFIENLNKKYEEVKKEDLVEEKVTDTKCDKCGKMMVEKIGRFGKFLACPGFPECKNTKNLKQEPDKIGMKCPDCKKGDIVTRKTRKGRLFYGCEKYPDCEYASWKDPREEDSSKKEEE</sequence>
<dbReference type="SMART" id="SM00437">
    <property type="entry name" value="TOP1Ac"/>
    <property type="match status" value="1"/>
</dbReference>
<dbReference type="Gene3D" id="1.10.290.10">
    <property type="entry name" value="Topoisomerase I, domain 4"/>
    <property type="match status" value="1"/>
</dbReference>
<dbReference type="HAMAP" id="MF_00952">
    <property type="entry name" value="Topoisom_1_prok"/>
    <property type="match status" value="1"/>
</dbReference>
<comment type="catalytic activity">
    <reaction evidence="1 10">
        <text>ATP-independent breakage of single-stranded DNA, followed by passage and rejoining.</text>
        <dbReference type="EC" id="5.6.2.1"/>
    </reaction>
</comment>
<dbReference type="Pfam" id="PF01396">
    <property type="entry name" value="Zn_ribbon_Top1"/>
    <property type="match status" value="2"/>
</dbReference>
<evidence type="ECO:0000256" key="6">
    <source>
        <dbReference type="ARBA" id="ARBA00022842"/>
    </source>
</evidence>
<evidence type="ECO:0000256" key="4">
    <source>
        <dbReference type="ARBA" id="ARBA00022771"/>
    </source>
</evidence>
<dbReference type="SMART" id="SM00493">
    <property type="entry name" value="TOPRIM"/>
    <property type="match status" value="1"/>
</dbReference>
<dbReference type="GO" id="GO:0006265">
    <property type="term" value="P:DNA topological change"/>
    <property type="evidence" value="ECO:0007669"/>
    <property type="project" value="UniProtKB-UniRule"/>
</dbReference>
<keyword evidence="9 10" id="KW-0413">Isomerase</keyword>
<keyword evidence="3" id="KW-0479">Metal-binding</keyword>
<dbReference type="SUPFAM" id="SSF56712">
    <property type="entry name" value="Prokaryotic type I DNA topoisomerase"/>
    <property type="match status" value="1"/>
</dbReference>
<dbReference type="SMART" id="SM00436">
    <property type="entry name" value="TOP1Bc"/>
    <property type="match status" value="1"/>
</dbReference>
<evidence type="ECO:0000259" key="11">
    <source>
        <dbReference type="PROSITE" id="PS50880"/>
    </source>
</evidence>
<dbReference type="InterPro" id="IPR028612">
    <property type="entry name" value="Topoisom_1_IA"/>
</dbReference>
<evidence type="ECO:0000256" key="10">
    <source>
        <dbReference type="HAMAP-Rule" id="MF_00952"/>
    </source>
</evidence>
<dbReference type="InterPro" id="IPR023405">
    <property type="entry name" value="Topo_IA_core_domain"/>
</dbReference>
<dbReference type="Pfam" id="PF01751">
    <property type="entry name" value="Toprim"/>
    <property type="match status" value="1"/>
</dbReference>
<dbReference type="NCBIfam" id="TIGR01051">
    <property type="entry name" value="topA_bact"/>
    <property type="match status" value="1"/>
</dbReference>
<dbReference type="InterPro" id="IPR034149">
    <property type="entry name" value="TOPRIM_TopoI"/>
</dbReference>
<name>A0A2H0VGX6_9BACT</name>
<comment type="subunit">
    <text evidence="10">Monomer.</text>
</comment>
<keyword evidence="6" id="KW-0460">Magnesium</keyword>
<comment type="caution">
    <text evidence="13">The sequence shown here is derived from an EMBL/GenBank/DDBJ whole genome shotgun (WGS) entry which is preliminary data.</text>
</comment>
<feature type="site" description="Interaction with DNA" evidence="10">
    <location>
        <position position="140"/>
    </location>
</feature>
<feature type="site" description="Interaction with DNA" evidence="10">
    <location>
        <position position="481"/>
    </location>
</feature>
<keyword evidence="8 10" id="KW-0238">DNA-binding</keyword>
<feature type="site" description="Interaction with DNA" evidence="10">
    <location>
        <position position="143"/>
    </location>
</feature>
<feature type="domain" description="Toprim" evidence="11">
    <location>
        <begin position="1"/>
        <end position="113"/>
    </location>
</feature>
<evidence type="ECO:0000256" key="8">
    <source>
        <dbReference type="ARBA" id="ARBA00023125"/>
    </source>
</evidence>
<dbReference type="AlphaFoldDB" id="A0A2H0VGX6"/>
<dbReference type="InterPro" id="IPR005733">
    <property type="entry name" value="TopoI_bac-type"/>
</dbReference>
<dbReference type="PANTHER" id="PTHR42785">
    <property type="entry name" value="DNA TOPOISOMERASE, TYPE IA, CORE"/>
    <property type="match status" value="1"/>
</dbReference>
<dbReference type="Gene3D" id="3.40.50.140">
    <property type="match status" value="1"/>
</dbReference>
<keyword evidence="7 10" id="KW-0799">Topoisomerase</keyword>
<keyword evidence="4" id="KW-0863">Zinc-finger</keyword>
<evidence type="ECO:0000256" key="1">
    <source>
        <dbReference type="ARBA" id="ARBA00000213"/>
    </source>
</evidence>
<dbReference type="Gene3D" id="2.70.20.10">
    <property type="entry name" value="Topoisomerase I, domain 3"/>
    <property type="match status" value="1"/>
</dbReference>
<dbReference type="InterPro" id="IPR013824">
    <property type="entry name" value="Topo_IA_cen_sub1"/>
</dbReference>
<evidence type="ECO:0000259" key="12">
    <source>
        <dbReference type="PROSITE" id="PS52039"/>
    </source>
</evidence>
<dbReference type="InterPro" id="IPR013497">
    <property type="entry name" value="Topo_IA_cen"/>
</dbReference>
<dbReference type="InterPro" id="IPR013498">
    <property type="entry name" value="Topo_IA_Znf"/>
</dbReference>
<dbReference type="GO" id="GO:0008270">
    <property type="term" value="F:zinc ion binding"/>
    <property type="evidence" value="ECO:0007669"/>
    <property type="project" value="UniProtKB-KW"/>
</dbReference>
<evidence type="ECO:0000256" key="9">
    <source>
        <dbReference type="ARBA" id="ARBA00023235"/>
    </source>
</evidence>
<dbReference type="InterPro" id="IPR006171">
    <property type="entry name" value="TOPRIM_dom"/>
</dbReference>
<dbReference type="PANTHER" id="PTHR42785:SF1">
    <property type="entry name" value="DNA TOPOISOMERASE"/>
    <property type="match status" value="1"/>
</dbReference>
<comment type="function">
    <text evidence="10">Releases the supercoiling and torsional tension of DNA, which is introduced during the DNA replication and transcription, by transiently cleaving and rejoining one strand of the DNA duplex. Introduces a single-strand break via transesterification at a target site in duplex DNA. The scissile phosphodiester is attacked by the catalytic tyrosine of the enzyme, resulting in the formation of a DNA-(5'-phosphotyrosyl)-enzyme intermediate and the expulsion of a 3'-OH DNA strand. The free DNA strand then undergoes passage around the unbroken strand, thus removing DNA supercoils. Finally, in the religation step, the DNA 3'-OH attacks the covalent intermediate to expel the active-site tyrosine and restore the DNA phosphodiester backbone.</text>
</comment>
<dbReference type="Pfam" id="PF01131">
    <property type="entry name" value="Topoisom_bac"/>
    <property type="match status" value="1"/>
</dbReference>
<dbReference type="InterPro" id="IPR003602">
    <property type="entry name" value="Topo_IA_DNA-bd_dom"/>
</dbReference>
<dbReference type="GO" id="GO:0003917">
    <property type="term" value="F:DNA topoisomerase type I (single strand cut, ATP-independent) activity"/>
    <property type="evidence" value="ECO:0007669"/>
    <property type="project" value="UniProtKB-UniRule"/>
</dbReference>
<feature type="site" description="Interaction with DNA" evidence="10">
    <location>
        <position position="148"/>
    </location>
</feature>
<dbReference type="Proteomes" id="UP000230776">
    <property type="component" value="Unassembled WGS sequence"/>
</dbReference>
<evidence type="ECO:0000256" key="3">
    <source>
        <dbReference type="ARBA" id="ARBA00022723"/>
    </source>
</evidence>
<evidence type="ECO:0000256" key="7">
    <source>
        <dbReference type="ARBA" id="ARBA00023029"/>
    </source>
</evidence>
<evidence type="ECO:0000313" key="13">
    <source>
        <dbReference type="EMBL" id="PIR98338.1"/>
    </source>
</evidence>
<dbReference type="CDD" id="cd03363">
    <property type="entry name" value="TOPRIM_TopoIA_TopoI"/>
    <property type="match status" value="1"/>
</dbReference>
<dbReference type="EC" id="5.6.2.1" evidence="10"/>
<dbReference type="EMBL" id="PFAG01000021">
    <property type="protein sequence ID" value="PIR98338.1"/>
    <property type="molecule type" value="Genomic_DNA"/>
</dbReference>
<evidence type="ECO:0000256" key="2">
    <source>
        <dbReference type="ARBA" id="ARBA00009446"/>
    </source>
</evidence>
<feature type="site" description="Interaction with DNA" evidence="10">
    <location>
        <position position="294"/>
    </location>
</feature>
<feature type="region of interest" description="Interaction with DNA" evidence="10">
    <location>
        <begin position="163"/>
        <end position="168"/>
    </location>
</feature>
<evidence type="ECO:0000256" key="5">
    <source>
        <dbReference type="ARBA" id="ARBA00022833"/>
    </source>
</evidence>
<dbReference type="PRINTS" id="PR00417">
    <property type="entry name" value="PRTPISMRASEI"/>
</dbReference>
<dbReference type="SUPFAM" id="SSF57783">
    <property type="entry name" value="Zinc beta-ribbon"/>
    <property type="match status" value="1"/>
</dbReference>
<dbReference type="PROSITE" id="PS00396">
    <property type="entry name" value="TOPO_IA_1"/>
    <property type="match status" value="1"/>
</dbReference>
<dbReference type="Gene3D" id="1.10.460.10">
    <property type="entry name" value="Topoisomerase I, domain 2"/>
    <property type="match status" value="1"/>
</dbReference>
<dbReference type="InterPro" id="IPR013825">
    <property type="entry name" value="Topo_IA_cen_sub2"/>
</dbReference>
<feature type="site" description="Interaction with DNA" evidence="10">
    <location>
        <position position="31"/>
    </location>
</feature>
<dbReference type="Gene3D" id="3.30.65.10">
    <property type="entry name" value="Bacterial Topoisomerase I, domain 1"/>
    <property type="match status" value="2"/>
</dbReference>
<comment type="similarity">
    <text evidence="2 10">Belongs to the type IA topoisomerase family.</text>
</comment>
<organism evidence="13 14">
    <name type="scientific">Candidatus Colwellbacteria bacterium CG10_big_fil_rev_8_21_14_0_10_41_28</name>
    <dbReference type="NCBI Taxonomy" id="1974539"/>
    <lineage>
        <taxon>Bacteria</taxon>
        <taxon>Candidatus Colwelliibacteriota</taxon>
    </lineage>
</organism>
<reference evidence="14" key="1">
    <citation type="submission" date="2017-09" db="EMBL/GenBank/DDBJ databases">
        <title>Depth-based differentiation of microbial function through sediment-hosted aquifers and enrichment of novel symbionts in the deep terrestrial subsurface.</title>
        <authorList>
            <person name="Probst A.J."/>
            <person name="Ladd B."/>
            <person name="Jarett J.K."/>
            <person name="Geller-Mcgrath D.E."/>
            <person name="Sieber C.M.K."/>
            <person name="Emerson J.B."/>
            <person name="Anantharaman K."/>
            <person name="Thomas B.C."/>
            <person name="Malmstrom R."/>
            <person name="Stieglmeier M."/>
            <person name="Klingl A."/>
            <person name="Woyke T."/>
            <person name="Ryan C.M."/>
            <person name="Banfield J.F."/>
        </authorList>
    </citation>
    <scope>NUCLEOTIDE SEQUENCE [LARGE SCALE GENOMIC DNA]</scope>
</reference>
<dbReference type="GO" id="GO:0005694">
    <property type="term" value="C:chromosome"/>
    <property type="evidence" value="ECO:0007669"/>
    <property type="project" value="InterPro"/>
</dbReference>
<feature type="domain" description="Topo IA-type catalytic" evidence="12">
    <location>
        <begin position="129"/>
        <end position="550"/>
    </location>
</feature>
<keyword evidence="5" id="KW-0862">Zinc</keyword>
<dbReference type="InterPro" id="IPR003601">
    <property type="entry name" value="Topo_IA_2"/>
</dbReference>
<dbReference type="InterPro" id="IPR013826">
    <property type="entry name" value="Topo_IA_cen_sub3"/>
</dbReference>
<dbReference type="PROSITE" id="PS52039">
    <property type="entry name" value="TOPO_IA_2"/>
    <property type="match status" value="1"/>
</dbReference>
<feature type="site" description="Interaction with DNA" evidence="10">
    <location>
        <position position="155"/>
    </location>
</feature>
<feature type="site" description="Interaction with DNA" evidence="10">
    <location>
        <position position="139"/>
    </location>
</feature>
<feature type="active site" description="O-(5'-phospho-DNA)-tyrosine intermediate" evidence="10">
    <location>
        <position position="292"/>
    </location>
</feature>
<proteinExistence type="inferred from homology"/>
<dbReference type="PROSITE" id="PS50880">
    <property type="entry name" value="TOPRIM"/>
    <property type="match status" value="1"/>
</dbReference>
<gene>
    <name evidence="10" type="primary">topA</name>
    <name evidence="13" type="ORF">COT88_02095</name>
</gene>
<dbReference type="CDD" id="cd00186">
    <property type="entry name" value="TOP1Ac"/>
    <property type="match status" value="1"/>
</dbReference>